<protein>
    <submittedName>
        <fullName evidence="1">Uncharacterized protein</fullName>
    </submittedName>
</protein>
<reference evidence="1 2" key="1">
    <citation type="submission" date="2023-05" db="EMBL/GenBank/DDBJ databases">
        <title>B98-5 Cell Line De Novo Hybrid Assembly: An Optical Mapping Approach.</title>
        <authorList>
            <person name="Kananen K."/>
            <person name="Auerbach J.A."/>
            <person name="Kautto E."/>
            <person name="Blachly J.S."/>
        </authorList>
    </citation>
    <scope>NUCLEOTIDE SEQUENCE [LARGE SCALE GENOMIC DNA]</scope>
    <source>
        <strain evidence="1">B95-8</strain>
        <tissue evidence="1">Cell line</tissue>
    </source>
</reference>
<keyword evidence="2" id="KW-1185">Reference proteome</keyword>
<dbReference type="EMBL" id="JASSZA010000011">
    <property type="protein sequence ID" value="KAK2099289.1"/>
    <property type="molecule type" value="Genomic_DNA"/>
</dbReference>
<name>A0ABQ9UQC9_SAGOE</name>
<accession>A0ABQ9UQC9</accession>
<gene>
    <name evidence="1" type="ORF">P7K49_024740</name>
</gene>
<evidence type="ECO:0000313" key="2">
    <source>
        <dbReference type="Proteomes" id="UP001266305"/>
    </source>
</evidence>
<comment type="caution">
    <text evidence="1">The sequence shown here is derived from an EMBL/GenBank/DDBJ whole genome shotgun (WGS) entry which is preliminary data.</text>
</comment>
<dbReference type="Proteomes" id="UP001266305">
    <property type="component" value="Unassembled WGS sequence"/>
</dbReference>
<proteinExistence type="predicted"/>
<evidence type="ECO:0000313" key="1">
    <source>
        <dbReference type="EMBL" id="KAK2099289.1"/>
    </source>
</evidence>
<organism evidence="1 2">
    <name type="scientific">Saguinus oedipus</name>
    <name type="common">Cotton-top tamarin</name>
    <name type="synonym">Oedipomidas oedipus</name>
    <dbReference type="NCBI Taxonomy" id="9490"/>
    <lineage>
        <taxon>Eukaryota</taxon>
        <taxon>Metazoa</taxon>
        <taxon>Chordata</taxon>
        <taxon>Craniata</taxon>
        <taxon>Vertebrata</taxon>
        <taxon>Euteleostomi</taxon>
        <taxon>Mammalia</taxon>
        <taxon>Eutheria</taxon>
        <taxon>Euarchontoglires</taxon>
        <taxon>Primates</taxon>
        <taxon>Haplorrhini</taxon>
        <taxon>Platyrrhini</taxon>
        <taxon>Cebidae</taxon>
        <taxon>Callitrichinae</taxon>
        <taxon>Saguinus</taxon>
    </lineage>
</organism>
<sequence length="104" mass="11644">MLQAGWMGHSDGIVTSSFWSLPAKKYKKVTGKEIYSDTLESTPMLEKEKFPQDYFPERAGQKRHRTHNFHCALLLAKLPVVTSDNLFLGIPIPVVGLGRLTSGQ</sequence>